<evidence type="ECO:0000313" key="1">
    <source>
        <dbReference type="EMBL" id="MBA9063164.1"/>
    </source>
</evidence>
<evidence type="ECO:0000313" key="2">
    <source>
        <dbReference type="Proteomes" id="UP000565455"/>
    </source>
</evidence>
<dbReference type="GeneID" id="96604248"/>
<dbReference type="RefSeq" id="WP_182592095.1">
    <property type="nucleotide sequence ID" value="NZ_JACJIM010000003.1"/>
</dbReference>
<keyword evidence="2" id="KW-1185">Reference proteome</keyword>
<gene>
    <name evidence="1" type="ORF">GGQ91_002552</name>
</gene>
<reference evidence="1 2" key="1">
    <citation type="submission" date="2020-08" db="EMBL/GenBank/DDBJ databases">
        <title>Genomic Encyclopedia of Type Strains, Phase IV (KMG-IV): sequencing the most valuable type-strain genomes for metagenomic binning, comparative biology and taxonomic classification.</title>
        <authorList>
            <person name="Goeker M."/>
        </authorList>
    </citation>
    <scope>NUCLEOTIDE SEQUENCE [LARGE SCALE GENOMIC DNA]</scope>
    <source>
        <strain evidence="1 2">DSM 5686</strain>
    </source>
</reference>
<accession>A0ABR6DAP7</accession>
<dbReference type="EMBL" id="JACJIM010000003">
    <property type="protein sequence ID" value="MBA9063164.1"/>
    <property type="molecule type" value="Genomic_DNA"/>
</dbReference>
<sequence length="181" mass="19178">MTDLTRYAYDARSGAYVGEVEAHDDPMNPGSYLEPAFSTTVAPGAAPAGQVAVFAAGAWAFVADHRGETWFKSAEPVLVDFLGDPAAQDLTAEPVLPPAPPPSSCSKLGLKRAFTERGLWPTVRAMLASDADMQEDWDLAVELRITDPIVKKAVAGLAQLGIPLSDADVQNLVTRANELVA</sequence>
<comment type="caution">
    <text evidence="1">The sequence shown here is derived from an EMBL/GenBank/DDBJ whole genome shotgun (WGS) entry which is preliminary data.</text>
</comment>
<dbReference type="Proteomes" id="UP000565455">
    <property type="component" value="Unassembled WGS sequence"/>
</dbReference>
<protein>
    <submittedName>
        <fullName evidence="1">Uncharacterized protein</fullName>
    </submittedName>
</protein>
<name>A0ABR6DAP7_9HYPH</name>
<organism evidence="1 2">
    <name type="scientific">Methylobacterium fujisawaense</name>
    <dbReference type="NCBI Taxonomy" id="107400"/>
    <lineage>
        <taxon>Bacteria</taxon>
        <taxon>Pseudomonadati</taxon>
        <taxon>Pseudomonadota</taxon>
        <taxon>Alphaproteobacteria</taxon>
        <taxon>Hyphomicrobiales</taxon>
        <taxon>Methylobacteriaceae</taxon>
        <taxon>Methylobacterium</taxon>
    </lineage>
</organism>
<proteinExistence type="predicted"/>